<dbReference type="InterPro" id="IPR002909">
    <property type="entry name" value="IPT_dom"/>
</dbReference>
<dbReference type="KEGG" id="ccp:CHC_T00007175001"/>
<reference evidence="4" key="1">
    <citation type="journal article" date="2013" name="Proc. Natl. Acad. Sci. U.S.A.">
        <title>Genome structure and metabolic features in the red seaweed Chondrus crispus shed light on evolution of the Archaeplastida.</title>
        <authorList>
            <person name="Collen J."/>
            <person name="Porcel B."/>
            <person name="Carre W."/>
            <person name="Ball S.G."/>
            <person name="Chaparro C."/>
            <person name="Tonon T."/>
            <person name="Barbeyron T."/>
            <person name="Michel G."/>
            <person name="Noel B."/>
            <person name="Valentin K."/>
            <person name="Elias M."/>
            <person name="Artiguenave F."/>
            <person name="Arun A."/>
            <person name="Aury J.M."/>
            <person name="Barbosa-Neto J.F."/>
            <person name="Bothwell J.H."/>
            <person name="Bouget F.Y."/>
            <person name="Brillet L."/>
            <person name="Cabello-Hurtado F."/>
            <person name="Capella-Gutierrez S."/>
            <person name="Charrier B."/>
            <person name="Cladiere L."/>
            <person name="Cock J.M."/>
            <person name="Coelho S.M."/>
            <person name="Colleoni C."/>
            <person name="Czjzek M."/>
            <person name="Da Silva C."/>
            <person name="Delage L."/>
            <person name="Denoeud F."/>
            <person name="Deschamps P."/>
            <person name="Dittami S.M."/>
            <person name="Gabaldon T."/>
            <person name="Gachon C.M."/>
            <person name="Groisillier A."/>
            <person name="Herve C."/>
            <person name="Jabbari K."/>
            <person name="Katinka M."/>
            <person name="Kloareg B."/>
            <person name="Kowalczyk N."/>
            <person name="Labadie K."/>
            <person name="Leblanc C."/>
            <person name="Lopez P.J."/>
            <person name="McLachlan D.H."/>
            <person name="Meslet-Cladiere L."/>
            <person name="Moustafa A."/>
            <person name="Nehr Z."/>
            <person name="Nyvall Collen P."/>
            <person name="Panaud O."/>
            <person name="Partensky F."/>
            <person name="Poulain J."/>
            <person name="Rensing S.A."/>
            <person name="Rousvoal S."/>
            <person name="Samson G."/>
            <person name="Symeonidi A."/>
            <person name="Weissenbach J."/>
            <person name="Zambounis A."/>
            <person name="Wincker P."/>
            <person name="Boyen C."/>
        </authorList>
    </citation>
    <scope>NUCLEOTIDE SEQUENCE [LARGE SCALE GENOMIC DNA]</scope>
    <source>
        <strain evidence="4">cv. Stackhouse</strain>
    </source>
</reference>
<dbReference type="InterPro" id="IPR013783">
    <property type="entry name" value="Ig-like_fold"/>
</dbReference>
<dbReference type="Proteomes" id="UP000012073">
    <property type="component" value="Unassembled WGS sequence"/>
</dbReference>
<dbReference type="InterPro" id="IPR012938">
    <property type="entry name" value="Glc/Sorbosone_DH"/>
</dbReference>
<dbReference type="SUPFAM" id="SSF50952">
    <property type="entry name" value="Soluble quinoprotein glucose dehydrogenase"/>
    <property type="match status" value="1"/>
</dbReference>
<dbReference type="Gene3D" id="2.120.10.30">
    <property type="entry name" value="TolB, C-terminal domain"/>
    <property type="match status" value="1"/>
</dbReference>
<feature type="domain" description="IPT/TIG" evidence="2">
    <location>
        <begin position="636"/>
        <end position="724"/>
    </location>
</feature>
<accession>R7QSM9</accession>
<dbReference type="AlphaFoldDB" id="R7QSM9"/>
<sequence>MPLVAPTSLFLFLATTLLLASILTSPILAVRFQEQRQDFDHQAHAKPGGPYFSVDWSGVGSVPVTLDASESHTHYFDIGPPPISGNIVKYEWYSTHTGALLLSTASPYLHANFYLGVTVLKLIVTDSTGDQAVAYSYVSVRAPFAEENQSPTVNWISPPNGPVDGGTVVTVYGEGFYNSPVVLFDGEAITPEVVSTVELRFRAPAVDGPRTVQMSVSNGFGSSAQKVDFQYVASGGNEVRFREDFVKTESGEMFSIPEITSLKLGPDASYYAGSLSGYIHVFRIDRSLTVKSSCRSDNAGPGRSILGLAFHPNEHWPLKLYVTTSTLDWPEKFTGADWNNGQVEVWSRMSKANCLSRANVLITGLPVSADDHGVNSLLFKSDGMLLVAVGGSTNAGVHVNDKTGGIPESPLSGAILMFNLFNETFEGDIAYSNFFDPGITNVQSGSVSIYASGLRNVYGMAVHSNGKVYAMDNGPNNGFGVAATGCNTVGGQVWSQDKLLCIQEGSFYGHPNWNRGRYDPRQCSYVSPNTPSSEGYTRPMAMVESSTNGILEYTANTFKSSLRGELLLSKLSWSGNGILFRAKLNEDGTGLVELPQELHADSGLSIEMGAYGELLMPKIKQASILALVPDEEFEDQLNVIAVVPRRGPSFGGNTVLVTGSGFESGVRIYFGELECTSYGTLADDGSSIECQVPRYSVGSRIVDVVAKYESLQSHPSKLGEYEYMKW</sequence>
<name>R7QSM9_CHOCR</name>
<keyword evidence="4" id="KW-1185">Reference proteome</keyword>
<dbReference type="Pfam" id="PF07995">
    <property type="entry name" value="GSDH"/>
    <property type="match status" value="1"/>
</dbReference>
<dbReference type="PhylomeDB" id="R7QSM9"/>
<dbReference type="CDD" id="cd00102">
    <property type="entry name" value="IPT"/>
    <property type="match status" value="1"/>
</dbReference>
<dbReference type="SUPFAM" id="SSF81296">
    <property type="entry name" value="E set domains"/>
    <property type="match status" value="2"/>
</dbReference>
<feature type="chain" id="PRO_5004454844" description="IPT/TIG domain-containing protein" evidence="1">
    <location>
        <begin position="30"/>
        <end position="726"/>
    </location>
</feature>
<feature type="domain" description="IPT/TIG" evidence="2">
    <location>
        <begin position="150"/>
        <end position="232"/>
    </location>
</feature>
<dbReference type="GeneID" id="17318406"/>
<dbReference type="PANTHER" id="PTHR19328">
    <property type="entry name" value="HEDGEHOG-INTERACTING PROTEIN"/>
    <property type="match status" value="1"/>
</dbReference>
<dbReference type="InterPro" id="IPR011042">
    <property type="entry name" value="6-blade_b-propeller_TolB-like"/>
</dbReference>
<evidence type="ECO:0000313" key="4">
    <source>
        <dbReference type="Proteomes" id="UP000012073"/>
    </source>
</evidence>
<evidence type="ECO:0000256" key="1">
    <source>
        <dbReference type="SAM" id="SignalP"/>
    </source>
</evidence>
<proteinExistence type="predicted"/>
<dbReference type="InterPro" id="IPR011041">
    <property type="entry name" value="Quinoprot_gluc/sorb_DH_b-prop"/>
</dbReference>
<dbReference type="InterPro" id="IPR014756">
    <property type="entry name" value="Ig_E-set"/>
</dbReference>
<protein>
    <recommendedName>
        <fullName evidence="2">IPT/TIG domain-containing protein</fullName>
    </recommendedName>
</protein>
<dbReference type="Pfam" id="PF01833">
    <property type="entry name" value="TIG"/>
    <property type="match status" value="2"/>
</dbReference>
<feature type="signal peptide" evidence="1">
    <location>
        <begin position="1"/>
        <end position="29"/>
    </location>
</feature>
<dbReference type="SMART" id="SM00429">
    <property type="entry name" value="IPT"/>
    <property type="match status" value="2"/>
</dbReference>
<dbReference type="Gramene" id="CDF40395">
    <property type="protein sequence ID" value="CDF40395"/>
    <property type="gene ID" value="CHC_T00007175001"/>
</dbReference>
<evidence type="ECO:0000313" key="3">
    <source>
        <dbReference type="EMBL" id="CDF40395.1"/>
    </source>
</evidence>
<dbReference type="EMBL" id="HG002168">
    <property type="protein sequence ID" value="CDF40395.1"/>
    <property type="molecule type" value="Genomic_DNA"/>
</dbReference>
<dbReference type="CDD" id="cd00603">
    <property type="entry name" value="IPT_PCSR"/>
    <property type="match status" value="1"/>
</dbReference>
<organism evidence="3 4">
    <name type="scientific">Chondrus crispus</name>
    <name type="common">Carrageen Irish moss</name>
    <name type="synonym">Polymorpha crispa</name>
    <dbReference type="NCBI Taxonomy" id="2769"/>
    <lineage>
        <taxon>Eukaryota</taxon>
        <taxon>Rhodophyta</taxon>
        <taxon>Florideophyceae</taxon>
        <taxon>Rhodymeniophycidae</taxon>
        <taxon>Gigartinales</taxon>
        <taxon>Gigartinaceae</taxon>
        <taxon>Chondrus</taxon>
    </lineage>
</organism>
<evidence type="ECO:0000259" key="2">
    <source>
        <dbReference type="SMART" id="SM00429"/>
    </source>
</evidence>
<dbReference type="Gene3D" id="2.60.40.10">
    <property type="entry name" value="Immunoglobulins"/>
    <property type="match status" value="2"/>
</dbReference>
<dbReference type="RefSeq" id="XP_005710689.1">
    <property type="nucleotide sequence ID" value="XM_005710632.1"/>
</dbReference>
<gene>
    <name evidence="3" type="ORF">CHC_T00007175001</name>
</gene>
<dbReference type="OrthoDB" id="663146at2759"/>
<keyword evidence="1" id="KW-0732">Signal</keyword>